<comment type="subcellular location">
    <subcellularLocation>
        <location evidence="2">Bacterial flagellum basal body</location>
    </subcellularLocation>
</comment>
<dbReference type="Pfam" id="PF06429">
    <property type="entry name" value="Flg_bbr_C"/>
    <property type="match status" value="1"/>
</dbReference>
<feature type="domain" description="Flagellar hook protein FlgE/F/G-like D1" evidence="5">
    <location>
        <begin position="96"/>
        <end position="162"/>
    </location>
</feature>
<evidence type="ECO:0000313" key="7">
    <source>
        <dbReference type="Proteomes" id="UP001301012"/>
    </source>
</evidence>
<comment type="similarity">
    <text evidence="1 2">Belongs to the flagella basal body rod proteins family.</text>
</comment>
<gene>
    <name evidence="6" type="ORF">QOZ84_03810</name>
</gene>
<dbReference type="InterPro" id="IPR053967">
    <property type="entry name" value="LlgE_F_G-like_D1"/>
</dbReference>
<keyword evidence="6" id="KW-0282">Flagellum</keyword>
<evidence type="ECO:0000256" key="1">
    <source>
        <dbReference type="ARBA" id="ARBA00009677"/>
    </source>
</evidence>
<dbReference type="InterPro" id="IPR020013">
    <property type="entry name" value="Flagellar_FlgE/F/G"/>
</dbReference>
<dbReference type="EMBL" id="JASKYM010000001">
    <property type="protein sequence ID" value="MDK2562664.1"/>
    <property type="molecule type" value="Genomic_DNA"/>
</dbReference>
<dbReference type="SUPFAM" id="SSF117143">
    <property type="entry name" value="Flagellar hook protein flgE"/>
    <property type="match status" value="1"/>
</dbReference>
<keyword evidence="6" id="KW-0969">Cilium</keyword>
<dbReference type="InterPro" id="IPR001444">
    <property type="entry name" value="Flag_bb_rod_N"/>
</dbReference>
<evidence type="ECO:0000259" key="4">
    <source>
        <dbReference type="Pfam" id="PF06429"/>
    </source>
</evidence>
<evidence type="ECO:0000259" key="3">
    <source>
        <dbReference type="Pfam" id="PF00460"/>
    </source>
</evidence>
<feature type="domain" description="Flagellar basal body rod protein N-terminal" evidence="3">
    <location>
        <begin position="5"/>
        <end position="35"/>
    </location>
</feature>
<feature type="domain" description="Flagellar basal-body/hook protein C-terminal" evidence="4">
    <location>
        <begin position="207"/>
        <end position="251"/>
    </location>
</feature>
<keyword evidence="6" id="KW-0966">Cell projection</keyword>
<dbReference type="InterPro" id="IPR037925">
    <property type="entry name" value="FlgE/F/G-like"/>
</dbReference>
<keyword evidence="7" id="KW-1185">Reference proteome</keyword>
<reference evidence="6 7" key="1">
    <citation type="submission" date="2023-05" db="EMBL/GenBank/DDBJ databases">
        <title>Rombocin, a short stable natural nisin variant, displays selective antimicrobial activity against Listeria monocytogenes and employs dual mode of action to kill target bacterial strains.</title>
        <authorList>
            <person name="Wambui J."/>
            <person name="Stephan R."/>
            <person name="Kuipers O.P."/>
        </authorList>
    </citation>
    <scope>NUCLEOTIDE SEQUENCE [LARGE SCALE GENOMIC DNA]</scope>
    <source>
        <strain evidence="6 7">RC002</strain>
    </source>
</reference>
<dbReference type="InterPro" id="IPR010930">
    <property type="entry name" value="Flg_bb/hook_C_dom"/>
</dbReference>
<evidence type="ECO:0000313" key="6">
    <source>
        <dbReference type="EMBL" id="MDK2562664.1"/>
    </source>
</evidence>
<evidence type="ECO:0000259" key="5">
    <source>
        <dbReference type="Pfam" id="PF22692"/>
    </source>
</evidence>
<dbReference type="NCBIfam" id="TIGR03506">
    <property type="entry name" value="FlgEFG_subfam"/>
    <property type="match status" value="1"/>
</dbReference>
<accession>A0ABT7E6V3</accession>
<protein>
    <submittedName>
        <fullName evidence="6">Flagellar hook-basal body complex protein</fullName>
    </submittedName>
</protein>
<dbReference type="PANTHER" id="PTHR30435:SF19">
    <property type="entry name" value="FLAGELLAR BASAL-BODY ROD PROTEIN FLGG"/>
    <property type="match status" value="1"/>
</dbReference>
<dbReference type="Proteomes" id="UP001301012">
    <property type="component" value="Unassembled WGS sequence"/>
</dbReference>
<proteinExistence type="inferred from homology"/>
<dbReference type="Pfam" id="PF00460">
    <property type="entry name" value="Flg_bb_rod"/>
    <property type="match status" value="1"/>
</dbReference>
<comment type="caution">
    <text evidence="6">The sequence shown here is derived from an EMBL/GenBank/DDBJ whole genome shotgun (WGS) entry which is preliminary data.</text>
</comment>
<sequence>MLRGMYSSVSSMLNLQARQSVITNNLANINTHGYKEETLVSKSFDEVVLSNKDDYSNGIARNHTLGSLSFGVSIDDTVTSYNQATHISTGNNSDFALDGKGFFQVQDASGNNFFTRDGSFKVNSQGYLVNNAGHKVIGINKATGANEPINIGNDKISVTANNNIVVNGVSKYSFNIVDFNDYNSLTKVGDNLYSGQNPIKANNFYVKQGYVEGSNVDYINTTALLMETVKEFEANQKVIQTIDSTLSKIANEIGTVR</sequence>
<name>A0ABT7E6V3_9FIRM</name>
<dbReference type="RefSeq" id="WP_284131629.1">
    <property type="nucleotide sequence ID" value="NZ_JASKYM010000001.1"/>
</dbReference>
<dbReference type="Pfam" id="PF22692">
    <property type="entry name" value="LlgE_F_G_D1"/>
    <property type="match status" value="1"/>
</dbReference>
<organism evidence="6 7">
    <name type="scientific">Romboutsia sedimentorum</name>
    <dbReference type="NCBI Taxonomy" id="1368474"/>
    <lineage>
        <taxon>Bacteria</taxon>
        <taxon>Bacillati</taxon>
        <taxon>Bacillota</taxon>
        <taxon>Clostridia</taxon>
        <taxon>Peptostreptococcales</taxon>
        <taxon>Peptostreptococcaceae</taxon>
        <taxon>Romboutsia</taxon>
    </lineage>
</organism>
<keyword evidence="2" id="KW-0975">Bacterial flagellum</keyword>
<evidence type="ECO:0000256" key="2">
    <source>
        <dbReference type="RuleBase" id="RU362116"/>
    </source>
</evidence>
<dbReference type="PANTHER" id="PTHR30435">
    <property type="entry name" value="FLAGELLAR PROTEIN"/>
    <property type="match status" value="1"/>
</dbReference>